<dbReference type="EMBL" id="LWQT01000075">
    <property type="protein sequence ID" value="OAN48448.1"/>
    <property type="molecule type" value="Genomic_DNA"/>
</dbReference>
<reference evidence="2 3" key="1">
    <citation type="submission" date="2016-04" db="EMBL/GenBank/DDBJ databases">
        <title>Draft genome sequence of freshwater magnetotactic bacteria Magnetospirillum marisnigri SP-1 and Magnetospirillum moscoviense BB-1.</title>
        <authorList>
            <person name="Koziaeva V."/>
            <person name="Dziuba M.V."/>
            <person name="Ivanov T.M."/>
            <person name="Kuznetsov B."/>
            <person name="Grouzdev D.S."/>
        </authorList>
    </citation>
    <scope>NUCLEOTIDE SEQUENCE [LARGE SCALE GENOMIC DNA]</scope>
    <source>
        <strain evidence="2 3">SP-1</strain>
    </source>
</reference>
<evidence type="ECO:0000313" key="3">
    <source>
        <dbReference type="Proteomes" id="UP000078428"/>
    </source>
</evidence>
<dbReference type="InterPro" id="IPR022104">
    <property type="entry name" value="DUF3644"/>
</dbReference>
<feature type="domain" description="DUF3644" evidence="1">
    <location>
        <begin position="89"/>
        <end position="253"/>
    </location>
</feature>
<accession>A0A178MK11</accession>
<sequence length="379" mass="43460">MVVRKKDGSLTADEKPVVKALLNRGMRNQDIQALLNVGRKATVNSARITEVKKSDQIAPAPDDAVEHFIARKRAFDPKTGLNAFEDERLVRAREAMMVAVQVFNSPTVIFKTEVFAILANVAWTYLLHEHYLRTIGTIIGDDGKTWPLSFMLKRDDCPLTKGMKRNLNALKDIRDTVEHNILGKADDKWLSLFQACCLNFDRKIRELFGNALSLQGELAFALQFSKLNLEQVAELQRHDIPEHIEALDARLREGMTEEELTDLDYQFRVIYTLDNASKSQSHFQFIQPDSAEGKEITNILVKFRPADETHPYKHKAVWEEVSRRSGRNFNSRHHNQAWRLHGIRPRPGDAAPEKTNKKYCVYHPAHKDYTWAPPETSSF</sequence>
<dbReference type="Pfam" id="PF12358">
    <property type="entry name" value="DUF3644"/>
    <property type="match status" value="1"/>
</dbReference>
<proteinExistence type="predicted"/>
<gene>
    <name evidence="2" type="ORF">A6A04_20155</name>
</gene>
<comment type="caution">
    <text evidence="2">The sequence shown here is derived from an EMBL/GenBank/DDBJ whole genome shotgun (WGS) entry which is preliminary data.</text>
</comment>
<dbReference type="Proteomes" id="UP000078428">
    <property type="component" value="Unassembled WGS sequence"/>
</dbReference>
<keyword evidence="3" id="KW-1185">Reference proteome</keyword>
<evidence type="ECO:0000313" key="2">
    <source>
        <dbReference type="EMBL" id="OAN48448.1"/>
    </source>
</evidence>
<protein>
    <recommendedName>
        <fullName evidence="1">DUF3644 domain-containing protein</fullName>
    </recommendedName>
</protein>
<organism evidence="2 3">
    <name type="scientific">Paramagnetospirillum marisnigri</name>
    <dbReference type="NCBI Taxonomy" id="1285242"/>
    <lineage>
        <taxon>Bacteria</taxon>
        <taxon>Pseudomonadati</taxon>
        <taxon>Pseudomonadota</taxon>
        <taxon>Alphaproteobacteria</taxon>
        <taxon>Rhodospirillales</taxon>
        <taxon>Magnetospirillaceae</taxon>
        <taxon>Paramagnetospirillum</taxon>
    </lineage>
</organism>
<dbReference type="AlphaFoldDB" id="A0A178MK11"/>
<name>A0A178MK11_9PROT</name>
<evidence type="ECO:0000259" key="1">
    <source>
        <dbReference type="Pfam" id="PF12358"/>
    </source>
</evidence>